<dbReference type="InterPro" id="IPR002078">
    <property type="entry name" value="Sigma_54_int"/>
</dbReference>
<dbReference type="GO" id="GO:0043565">
    <property type="term" value="F:sequence-specific DNA binding"/>
    <property type="evidence" value="ECO:0007669"/>
    <property type="project" value="InterPro"/>
</dbReference>
<dbReference type="AlphaFoldDB" id="X0X256"/>
<reference evidence="6" key="1">
    <citation type="journal article" date="2014" name="Front. Microbiol.">
        <title>High frequency of phylogenetically diverse reductive dehalogenase-homologous genes in deep subseafloor sedimentary metagenomes.</title>
        <authorList>
            <person name="Kawai M."/>
            <person name="Futagami T."/>
            <person name="Toyoda A."/>
            <person name="Takaki Y."/>
            <person name="Nishi S."/>
            <person name="Hori S."/>
            <person name="Arai W."/>
            <person name="Tsubouchi T."/>
            <person name="Morono Y."/>
            <person name="Uchiyama I."/>
            <person name="Ito T."/>
            <person name="Fujiyama A."/>
            <person name="Inagaki F."/>
            <person name="Takami H."/>
        </authorList>
    </citation>
    <scope>NUCLEOTIDE SEQUENCE</scope>
    <source>
        <strain evidence="6">Expedition CK06-06</strain>
    </source>
</reference>
<evidence type="ECO:0000256" key="3">
    <source>
        <dbReference type="ARBA" id="ARBA00023015"/>
    </source>
</evidence>
<gene>
    <name evidence="6" type="ORF">S01H1_71688</name>
</gene>
<dbReference type="GO" id="GO:0006355">
    <property type="term" value="P:regulation of DNA-templated transcription"/>
    <property type="evidence" value="ECO:0007669"/>
    <property type="project" value="InterPro"/>
</dbReference>
<dbReference type="SUPFAM" id="SSF52540">
    <property type="entry name" value="P-loop containing nucleoside triphosphate hydrolases"/>
    <property type="match status" value="1"/>
</dbReference>
<name>X0X256_9ZZZZ</name>
<dbReference type="Pfam" id="PF25601">
    <property type="entry name" value="AAA_lid_14"/>
    <property type="match status" value="1"/>
</dbReference>
<dbReference type="Gene3D" id="1.10.8.60">
    <property type="match status" value="1"/>
</dbReference>
<dbReference type="InterPro" id="IPR027417">
    <property type="entry name" value="P-loop_NTPase"/>
</dbReference>
<keyword evidence="3" id="KW-0805">Transcription regulation</keyword>
<feature type="non-terminal residue" evidence="6">
    <location>
        <position position="1"/>
    </location>
</feature>
<keyword evidence="1" id="KW-0547">Nucleotide-binding</keyword>
<dbReference type="PROSITE" id="PS50045">
    <property type="entry name" value="SIGMA54_INTERACT_4"/>
    <property type="match status" value="1"/>
</dbReference>
<keyword evidence="2" id="KW-0067">ATP-binding</keyword>
<evidence type="ECO:0000256" key="2">
    <source>
        <dbReference type="ARBA" id="ARBA00022840"/>
    </source>
</evidence>
<accession>X0X256</accession>
<dbReference type="PANTHER" id="PTHR32071">
    <property type="entry name" value="TRANSCRIPTIONAL REGULATORY PROTEIN"/>
    <property type="match status" value="1"/>
</dbReference>
<evidence type="ECO:0000256" key="1">
    <source>
        <dbReference type="ARBA" id="ARBA00022741"/>
    </source>
</evidence>
<dbReference type="InterPro" id="IPR009057">
    <property type="entry name" value="Homeodomain-like_sf"/>
</dbReference>
<dbReference type="EMBL" id="BARS01047755">
    <property type="protein sequence ID" value="GAG29482.1"/>
    <property type="molecule type" value="Genomic_DNA"/>
</dbReference>
<evidence type="ECO:0000256" key="4">
    <source>
        <dbReference type="ARBA" id="ARBA00023163"/>
    </source>
</evidence>
<protein>
    <recommendedName>
        <fullName evidence="5">Sigma-54 factor interaction domain-containing protein</fullName>
    </recommendedName>
</protein>
<sequence>LYYRLNVIEINLPTLSERKDDIPLLVKHFVRKFCGQMNKPINGVDNETMKILMNYQWKGEIRELENVIERAIIFCESDLITPKDLPPNMYTDSQSTEQDIPENLKEAMHIYERKHIKEELSKYSNNKDSTAKALGISVSSLYRKMDELSISLK</sequence>
<dbReference type="SUPFAM" id="SSF46689">
    <property type="entry name" value="Homeodomain-like"/>
    <property type="match status" value="1"/>
</dbReference>
<dbReference type="InterPro" id="IPR002197">
    <property type="entry name" value="HTH_Fis"/>
</dbReference>
<dbReference type="GO" id="GO:0005524">
    <property type="term" value="F:ATP binding"/>
    <property type="evidence" value="ECO:0007669"/>
    <property type="project" value="UniProtKB-KW"/>
</dbReference>
<keyword evidence="4" id="KW-0804">Transcription</keyword>
<evidence type="ECO:0000313" key="6">
    <source>
        <dbReference type="EMBL" id="GAG29482.1"/>
    </source>
</evidence>
<organism evidence="6">
    <name type="scientific">marine sediment metagenome</name>
    <dbReference type="NCBI Taxonomy" id="412755"/>
    <lineage>
        <taxon>unclassified sequences</taxon>
        <taxon>metagenomes</taxon>
        <taxon>ecological metagenomes</taxon>
    </lineage>
</organism>
<dbReference type="Gene3D" id="1.10.10.60">
    <property type="entry name" value="Homeodomain-like"/>
    <property type="match status" value="1"/>
</dbReference>
<dbReference type="InterPro" id="IPR058031">
    <property type="entry name" value="AAA_lid_NorR"/>
</dbReference>
<feature type="domain" description="Sigma-54 factor interaction" evidence="5">
    <location>
        <begin position="1"/>
        <end position="73"/>
    </location>
</feature>
<comment type="caution">
    <text evidence="6">The sequence shown here is derived from an EMBL/GenBank/DDBJ whole genome shotgun (WGS) entry which is preliminary data.</text>
</comment>
<proteinExistence type="predicted"/>
<evidence type="ECO:0000259" key="5">
    <source>
        <dbReference type="PROSITE" id="PS50045"/>
    </source>
</evidence>
<dbReference type="Pfam" id="PF02954">
    <property type="entry name" value="HTH_8"/>
    <property type="match status" value="1"/>
</dbReference>